<protein>
    <submittedName>
        <fullName evidence="4">Nucleoside-triphosphatase</fullName>
    </submittedName>
</protein>
<dbReference type="InterPro" id="IPR004948">
    <property type="entry name" value="Nuc-triphosphatase_THEP1"/>
</dbReference>
<reference evidence="4 5" key="1">
    <citation type="submission" date="2021-10" db="EMBL/GenBank/DDBJ databases">
        <authorList>
            <person name="Grouzdev D.S."/>
            <person name="Pantiukh K.S."/>
            <person name="Krutkina M.S."/>
        </authorList>
    </citation>
    <scope>NUCLEOTIDE SEQUENCE [LARGE SCALE GENOMIC DNA]</scope>
    <source>
        <strain evidence="4 5">Z-7514</strain>
    </source>
</reference>
<dbReference type="EMBL" id="JAJFAT010000003">
    <property type="protein sequence ID" value="MCC3144304.1"/>
    <property type="molecule type" value="Genomic_DNA"/>
</dbReference>
<gene>
    <name evidence="4" type="ORF">LJ207_03090</name>
</gene>
<keyword evidence="5" id="KW-1185">Reference proteome</keyword>
<dbReference type="AlphaFoldDB" id="A0AAW4WYR7"/>
<evidence type="ECO:0000313" key="4">
    <source>
        <dbReference type="EMBL" id="MCC3144304.1"/>
    </source>
</evidence>
<name>A0AAW4WYR7_9FIRM</name>
<dbReference type="GO" id="GO:0017111">
    <property type="term" value="F:ribonucleoside triphosphate phosphatase activity"/>
    <property type="evidence" value="ECO:0007669"/>
    <property type="project" value="InterPro"/>
</dbReference>
<comment type="caution">
    <text evidence="4">The sequence shown here is derived from an EMBL/GenBank/DDBJ whole genome shotgun (WGS) entry which is preliminary data.</text>
</comment>
<dbReference type="RefSeq" id="WP_229343991.1">
    <property type="nucleotide sequence ID" value="NZ_JAJFAT010000003.1"/>
</dbReference>
<evidence type="ECO:0000256" key="3">
    <source>
        <dbReference type="ARBA" id="ARBA00022840"/>
    </source>
</evidence>
<dbReference type="Pfam" id="PF03266">
    <property type="entry name" value="NTPase_1"/>
    <property type="match status" value="1"/>
</dbReference>
<evidence type="ECO:0000256" key="2">
    <source>
        <dbReference type="ARBA" id="ARBA00022801"/>
    </source>
</evidence>
<keyword evidence="1" id="KW-0547">Nucleotide-binding</keyword>
<dbReference type="Proteomes" id="UP001199296">
    <property type="component" value="Unassembled WGS sequence"/>
</dbReference>
<organism evidence="4 5">
    <name type="scientific">Halanaerobium polyolivorans</name>
    <dbReference type="NCBI Taxonomy" id="2886943"/>
    <lineage>
        <taxon>Bacteria</taxon>
        <taxon>Bacillati</taxon>
        <taxon>Bacillota</taxon>
        <taxon>Clostridia</taxon>
        <taxon>Halanaerobiales</taxon>
        <taxon>Halanaerobiaceae</taxon>
        <taxon>Halanaerobium</taxon>
    </lineage>
</organism>
<keyword evidence="3" id="KW-0067">ATP-binding</keyword>
<dbReference type="SUPFAM" id="SSF52540">
    <property type="entry name" value="P-loop containing nucleoside triphosphate hydrolases"/>
    <property type="match status" value="1"/>
</dbReference>
<dbReference type="InterPro" id="IPR027417">
    <property type="entry name" value="P-loop_NTPase"/>
</dbReference>
<dbReference type="PANTHER" id="PTHR43146">
    <property type="entry name" value="CANCER-RELATED NUCLEOSIDE-TRIPHOSPHATASE"/>
    <property type="match status" value="1"/>
</dbReference>
<evidence type="ECO:0000256" key="1">
    <source>
        <dbReference type="ARBA" id="ARBA00022741"/>
    </source>
</evidence>
<sequence>MEKTVNNYFLTGEKNSGKSSLIKKILEGIDYYPAGYAVAREVDPLSQKPLVFRLVPALFLKTMGTKNLISDFGEENTLTMSHFDNVIAARENIDEDFEVFPEVFNNYGVELLRLDVAIVIMDELGRFETGAEKFKRKVFSLLASRKIVLGVLKAESNSFLDQIREREDTKLFEVKENNREEVEAEIFSVLSQFMRKKDY</sequence>
<proteinExistence type="predicted"/>
<dbReference type="PANTHER" id="PTHR43146:SF1">
    <property type="entry name" value="CANCER-RELATED NUCLEOSIDE-TRIPHOSPHATASE"/>
    <property type="match status" value="1"/>
</dbReference>
<keyword evidence="2" id="KW-0378">Hydrolase</keyword>
<dbReference type="Gene3D" id="3.40.50.300">
    <property type="entry name" value="P-loop containing nucleotide triphosphate hydrolases"/>
    <property type="match status" value="1"/>
</dbReference>
<dbReference type="GO" id="GO:0005524">
    <property type="term" value="F:ATP binding"/>
    <property type="evidence" value="ECO:0007669"/>
    <property type="project" value="UniProtKB-KW"/>
</dbReference>
<accession>A0AAW4WYR7</accession>
<evidence type="ECO:0000313" key="5">
    <source>
        <dbReference type="Proteomes" id="UP001199296"/>
    </source>
</evidence>